<evidence type="ECO:0000256" key="5">
    <source>
        <dbReference type="ARBA" id="ARBA00023136"/>
    </source>
</evidence>
<dbReference type="InterPro" id="IPR037066">
    <property type="entry name" value="Plug_dom_sf"/>
</dbReference>
<evidence type="ECO:0000256" key="3">
    <source>
        <dbReference type="ARBA" id="ARBA00022692"/>
    </source>
</evidence>
<evidence type="ECO:0000256" key="1">
    <source>
        <dbReference type="ARBA" id="ARBA00004571"/>
    </source>
</evidence>
<dbReference type="CDD" id="cd01347">
    <property type="entry name" value="ligand_gated_channel"/>
    <property type="match status" value="1"/>
</dbReference>
<dbReference type="Pfam" id="PF07715">
    <property type="entry name" value="Plug"/>
    <property type="match status" value="1"/>
</dbReference>
<evidence type="ECO:0000256" key="2">
    <source>
        <dbReference type="ARBA" id="ARBA00022448"/>
    </source>
</evidence>
<dbReference type="Pfam" id="PF00593">
    <property type="entry name" value="TonB_dep_Rec_b-barrel"/>
    <property type="match status" value="1"/>
</dbReference>
<gene>
    <name evidence="9" type="primary">bfrD_3</name>
    <name evidence="9" type="ORF">GALL_60170</name>
</gene>
<dbReference type="GO" id="GO:0009279">
    <property type="term" value="C:cell outer membrane"/>
    <property type="evidence" value="ECO:0007669"/>
    <property type="project" value="UniProtKB-SubCell"/>
</dbReference>
<sequence>MAYHSSRKLKPLSVAVAMMFTVTPISLLAAEDTLSTDIKLPTETQAESDSISDQTLPTVNVKSSKQTATADGYQATKTRVGKVLQDPHDIPQAITTVTNSLMHDQQVGSLREALRNVSGLTFNAAEGGRSGDNMNLRGFYTFGDIYLDGIRDTAQYNRETFNLEQVDVLRGSAAMLFGRGQAGGVINQVSKTAKLYDENTMSASLGNDGYQQFTGDFNKQLAETTAIRLNVMDRAEETYRVNPANGDHPELNRKGVAISFGTGIGTNDELLLSHIYTQTRDVPDYGISFVNNRPVNTASINDNTFYGGSKNFDDSDTNISSITFMHKFSGDTQLRTQLRHADYERAYWTKTPSATLLPQADYSVGGNPTRSTDYTTNTLQSDLSTKLTLAGMKHQVLMGFEYLNEDSSRTTLQPFDPSTGLPIFGTRTQVNAAIAANGVFYDKNLLSTDTPTTFNADNYAVYAQDTIEIVPQWDLLVGVRRDEMKANYSSATSPTLNYGENSYRAGLSWHQTPENHYYVSWSDSFSPTADLYQQTVAALPAERSKTLEIGAKWLLLDGDLALRTALYRTTKDWERNTDLESTSAVLTKKRRTDGVEFELAGRIADHWEVFSGIAFMDAKILEVAENVNATTGAITYADARFVGQRARNTPVATFNVWTTYQFARNWKLGGGVEAKGNRYGYNPSQTAAQTSTATGTFNTGSFNPNVLPGYARVDAMLTYEVRKWAVRLNVKNLLNKIYYDSLYDNGGFSVPGNHRSVIITTEYKF</sequence>
<dbReference type="InterPro" id="IPR036942">
    <property type="entry name" value="Beta-barrel_TonB_sf"/>
</dbReference>
<comment type="subcellular location">
    <subcellularLocation>
        <location evidence="1">Cell outer membrane</location>
        <topology evidence="1">Multi-pass membrane protein</topology>
    </subcellularLocation>
</comment>
<evidence type="ECO:0000256" key="6">
    <source>
        <dbReference type="ARBA" id="ARBA00023237"/>
    </source>
</evidence>
<dbReference type="InterPro" id="IPR039426">
    <property type="entry name" value="TonB-dep_rcpt-like"/>
</dbReference>
<proteinExistence type="predicted"/>
<dbReference type="PROSITE" id="PS52016">
    <property type="entry name" value="TONB_DEPENDENT_REC_3"/>
    <property type="match status" value="1"/>
</dbReference>
<feature type="domain" description="TonB-dependent receptor plug" evidence="8">
    <location>
        <begin position="88"/>
        <end position="185"/>
    </location>
</feature>
<dbReference type="AlphaFoldDB" id="A0A1J5TJW5"/>
<dbReference type="PANTHER" id="PTHR32552:SF83">
    <property type="entry name" value="BLR3904 PROTEIN"/>
    <property type="match status" value="1"/>
</dbReference>
<dbReference type="EMBL" id="MLJW01000017">
    <property type="protein sequence ID" value="OIR12318.1"/>
    <property type="molecule type" value="Genomic_DNA"/>
</dbReference>
<evidence type="ECO:0000313" key="9">
    <source>
        <dbReference type="EMBL" id="OIR12318.1"/>
    </source>
</evidence>
<dbReference type="InterPro" id="IPR012910">
    <property type="entry name" value="Plug_dom"/>
</dbReference>
<dbReference type="Gene3D" id="2.170.130.10">
    <property type="entry name" value="TonB-dependent receptor, plug domain"/>
    <property type="match status" value="1"/>
</dbReference>
<keyword evidence="5" id="KW-0472">Membrane</keyword>
<dbReference type="GO" id="GO:0015344">
    <property type="term" value="F:siderophore uptake transmembrane transporter activity"/>
    <property type="evidence" value="ECO:0007669"/>
    <property type="project" value="TreeGrafter"/>
</dbReference>
<dbReference type="SUPFAM" id="SSF56935">
    <property type="entry name" value="Porins"/>
    <property type="match status" value="1"/>
</dbReference>
<keyword evidence="6" id="KW-0998">Cell outer membrane</keyword>
<protein>
    <submittedName>
        <fullName evidence="9">Putative TonB-dependent receptor BfrD</fullName>
    </submittedName>
</protein>
<evidence type="ECO:0000259" key="7">
    <source>
        <dbReference type="Pfam" id="PF00593"/>
    </source>
</evidence>
<keyword evidence="2" id="KW-0813">Transport</keyword>
<name>A0A1J5TJW5_9ZZZZ</name>
<organism evidence="9">
    <name type="scientific">mine drainage metagenome</name>
    <dbReference type="NCBI Taxonomy" id="410659"/>
    <lineage>
        <taxon>unclassified sequences</taxon>
        <taxon>metagenomes</taxon>
        <taxon>ecological metagenomes</taxon>
    </lineage>
</organism>
<accession>A0A1J5TJW5</accession>
<dbReference type="InterPro" id="IPR000531">
    <property type="entry name" value="Beta-barrel_TonB"/>
</dbReference>
<comment type="caution">
    <text evidence="9">The sequence shown here is derived from an EMBL/GenBank/DDBJ whole genome shotgun (WGS) entry which is preliminary data.</text>
</comment>
<keyword evidence="3" id="KW-0812">Transmembrane</keyword>
<evidence type="ECO:0000256" key="4">
    <source>
        <dbReference type="ARBA" id="ARBA00023077"/>
    </source>
</evidence>
<feature type="domain" description="TonB-dependent receptor-like beta-barrel" evidence="7">
    <location>
        <begin position="273"/>
        <end position="733"/>
    </location>
</feature>
<dbReference type="PANTHER" id="PTHR32552">
    <property type="entry name" value="FERRICHROME IRON RECEPTOR-RELATED"/>
    <property type="match status" value="1"/>
</dbReference>
<keyword evidence="9" id="KW-0675">Receptor</keyword>
<dbReference type="Gene3D" id="2.40.170.20">
    <property type="entry name" value="TonB-dependent receptor, beta-barrel domain"/>
    <property type="match status" value="1"/>
</dbReference>
<evidence type="ECO:0000259" key="8">
    <source>
        <dbReference type="Pfam" id="PF07715"/>
    </source>
</evidence>
<keyword evidence="4" id="KW-0798">TonB box</keyword>
<reference evidence="9" key="1">
    <citation type="submission" date="2016-10" db="EMBL/GenBank/DDBJ databases">
        <title>Sequence of Gallionella enrichment culture.</title>
        <authorList>
            <person name="Poehlein A."/>
            <person name="Muehling M."/>
            <person name="Daniel R."/>
        </authorList>
    </citation>
    <scope>NUCLEOTIDE SEQUENCE</scope>
</reference>